<dbReference type="PANTHER" id="PTHR32487:SF29">
    <property type="entry name" value="NAD-DEPENDENT EPIMERASE_DEHYDRATASE DOMAIN-CONTAINING PROTEIN"/>
    <property type="match status" value="1"/>
</dbReference>
<dbReference type="InterPro" id="IPR055222">
    <property type="entry name" value="PRISE-like_Rossmann-fold"/>
</dbReference>
<keyword evidence="3" id="KW-1185">Reference proteome</keyword>
<dbReference type="AlphaFoldDB" id="A0A6G1K3E2"/>
<name>A0A6G1K3E2_9PLEO</name>
<dbReference type="Proteomes" id="UP000799428">
    <property type="component" value="Unassembled WGS sequence"/>
</dbReference>
<feature type="domain" description="PRISE-like Rossmann-fold" evidence="1">
    <location>
        <begin position="2"/>
        <end position="168"/>
    </location>
</feature>
<proteinExistence type="predicted"/>
<organism evidence="2 3">
    <name type="scientific">Pleomassaria siparia CBS 279.74</name>
    <dbReference type="NCBI Taxonomy" id="1314801"/>
    <lineage>
        <taxon>Eukaryota</taxon>
        <taxon>Fungi</taxon>
        <taxon>Dikarya</taxon>
        <taxon>Ascomycota</taxon>
        <taxon>Pezizomycotina</taxon>
        <taxon>Dothideomycetes</taxon>
        <taxon>Pleosporomycetidae</taxon>
        <taxon>Pleosporales</taxon>
        <taxon>Pleomassariaceae</taxon>
        <taxon>Pleomassaria</taxon>
    </lineage>
</organism>
<protein>
    <recommendedName>
        <fullName evidence="1">PRISE-like Rossmann-fold domain-containing protein</fullName>
    </recommendedName>
</protein>
<sequence length="279" mass="31042">MLQTGAKNYGVHFGPSALPQEETAPRVTLEPNFYYPQEDVLWSFCSTHSIGWNIAMPSYILGAVPDAAMNLAYPLGIYASIRRELGEKLEFPADLRAWEAPHVGSSSRLNAYLEEWAVLDEGTGDQKFNAVDGGPFYWGGAWPKFAEWYGLEAGRPSLDDAGYSEIKTRFEPPPRGFGPPATIRTRFTLVSYMQQPSAQKAWASLLSKHNLKAQRLEDMDVERIFSFADMSLAGSGGLDMSMNKARKLGWHGFVDTTECFREVLDEFVGLGMLPPLGKE</sequence>
<dbReference type="PANTHER" id="PTHR32487">
    <property type="entry name" value="3-OXO-DELTA(4,5)-STEROID 5-BETA-REDUCTASE"/>
    <property type="match status" value="1"/>
</dbReference>
<evidence type="ECO:0000313" key="2">
    <source>
        <dbReference type="EMBL" id="KAF2706961.1"/>
    </source>
</evidence>
<gene>
    <name evidence="2" type="ORF">K504DRAFT_459399</name>
</gene>
<dbReference type="EMBL" id="MU005775">
    <property type="protein sequence ID" value="KAF2706961.1"/>
    <property type="molecule type" value="Genomic_DNA"/>
</dbReference>
<dbReference type="OrthoDB" id="1731983at2759"/>
<evidence type="ECO:0000313" key="3">
    <source>
        <dbReference type="Proteomes" id="UP000799428"/>
    </source>
</evidence>
<evidence type="ECO:0000259" key="1">
    <source>
        <dbReference type="Pfam" id="PF22917"/>
    </source>
</evidence>
<dbReference type="Pfam" id="PF22917">
    <property type="entry name" value="PRISE"/>
    <property type="match status" value="1"/>
</dbReference>
<dbReference type="Gene3D" id="3.40.50.720">
    <property type="entry name" value="NAD(P)-binding Rossmann-like Domain"/>
    <property type="match status" value="1"/>
</dbReference>
<accession>A0A6G1K3E2</accession>
<reference evidence="2" key="1">
    <citation type="journal article" date="2020" name="Stud. Mycol.">
        <title>101 Dothideomycetes genomes: a test case for predicting lifestyles and emergence of pathogens.</title>
        <authorList>
            <person name="Haridas S."/>
            <person name="Albert R."/>
            <person name="Binder M."/>
            <person name="Bloem J."/>
            <person name="Labutti K."/>
            <person name="Salamov A."/>
            <person name="Andreopoulos B."/>
            <person name="Baker S."/>
            <person name="Barry K."/>
            <person name="Bills G."/>
            <person name="Bluhm B."/>
            <person name="Cannon C."/>
            <person name="Castanera R."/>
            <person name="Culley D."/>
            <person name="Daum C."/>
            <person name="Ezra D."/>
            <person name="Gonzalez J."/>
            <person name="Henrissat B."/>
            <person name="Kuo A."/>
            <person name="Liang C."/>
            <person name="Lipzen A."/>
            <person name="Lutzoni F."/>
            <person name="Magnuson J."/>
            <person name="Mondo S."/>
            <person name="Nolan M."/>
            <person name="Ohm R."/>
            <person name="Pangilinan J."/>
            <person name="Park H.-J."/>
            <person name="Ramirez L."/>
            <person name="Alfaro M."/>
            <person name="Sun H."/>
            <person name="Tritt A."/>
            <person name="Yoshinaga Y."/>
            <person name="Zwiers L.-H."/>
            <person name="Turgeon B."/>
            <person name="Goodwin S."/>
            <person name="Spatafora J."/>
            <person name="Crous P."/>
            <person name="Grigoriev I."/>
        </authorList>
    </citation>
    <scope>NUCLEOTIDE SEQUENCE</scope>
    <source>
        <strain evidence="2">CBS 279.74</strain>
    </source>
</reference>